<dbReference type="InterPro" id="IPR045361">
    <property type="entry name" value="CIS_tube_prot_N"/>
</dbReference>
<evidence type="ECO:0000259" key="1">
    <source>
        <dbReference type="PROSITE" id="PS51782"/>
    </source>
</evidence>
<dbReference type="Pfam" id="PF19266">
    <property type="entry name" value="CIS_tube"/>
    <property type="match status" value="1"/>
</dbReference>
<feature type="domain" description="LysM" evidence="1">
    <location>
        <begin position="183"/>
        <end position="230"/>
    </location>
</feature>
<organism evidence="2 3">
    <name type="scientific">Hufsiella arboris</name>
    <dbReference type="NCBI Taxonomy" id="2695275"/>
    <lineage>
        <taxon>Bacteria</taxon>
        <taxon>Pseudomonadati</taxon>
        <taxon>Bacteroidota</taxon>
        <taxon>Sphingobacteriia</taxon>
        <taxon>Sphingobacteriales</taxon>
        <taxon>Sphingobacteriaceae</taxon>
        <taxon>Hufsiella</taxon>
    </lineage>
</organism>
<sequence>MDIISGLLPGKSADKLKIESWPDIKRKGTASKTFTAFINPDEFTLNYSVLTESTNAAGANGSAGGFLGTKPLEVSLKFFLDGTNANGVKLDVPSKIREFYETIGYDGKVHRTSFLRITWGHLTWLRTNQYEFDCELKTTSIQYKLFKFDGTPLRVIISATFAEKVAAEKQLAEDRKESPDLTHVRIVKEGDTLPGMVEKIYGDFKYYLEVARINKLQNFRDLQPGQKLIFPPFDKTVKQSKNV</sequence>
<dbReference type="InterPro" id="IPR018392">
    <property type="entry name" value="LysM"/>
</dbReference>
<comment type="caution">
    <text evidence="2">The sequence shown here is derived from an EMBL/GenBank/DDBJ whole genome shotgun (WGS) entry which is preliminary data.</text>
</comment>
<evidence type="ECO:0000313" key="3">
    <source>
        <dbReference type="Proteomes" id="UP000466586"/>
    </source>
</evidence>
<dbReference type="AlphaFoldDB" id="A0A7K1Y5H3"/>
<proteinExistence type="predicted"/>
<dbReference type="Gene3D" id="3.10.350.10">
    <property type="entry name" value="LysM domain"/>
    <property type="match status" value="1"/>
</dbReference>
<evidence type="ECO:0000313" key="2">
    <source>
        <dbReference type="EMBL" id="MXV49670.1"/>
    </source>
</evidence>
<keyword evidence="3" id="KW-1185">Reference proteome</keyword>
<dbReference type="RefSeq" id="WP_160842844.1">
    <property type="nucleotide sequence ID" value="NZ_WVHT01000001.1"/>
</dbReference>
<dbReference type="PROSITE" id="PS51782">
    <property type="entry name" value="LYSM"/>
    <property type="match status" value="1"/>
</dbReference>
<dbReference type="Proteomes" id="UP000466586">
    <property type="component" value="Unassembled WGS sequence"/>
</dbReference>
<gene>
    <name evidence="2" type="ORF">GS399_01700</name>
</gene>
<dbReference type="EMBL" id="WVHT01000001">
    <property type="protein sequence ID" value="MXV49670.1"/>
    <property type="molecule type" value="Genomic_DNA"/>
</dbReference>
<name>A0A7K1Y5H3_9SPHI</name>
<reference evidence="2 3" key="1">
    <citation type="submission" date="2019-11" db="EMBL/GenBank/DDBJ databases">
        <title>Pedobacter sp. HMF7647 Genome sequencing and assembly.</title>
        <authorList>
            <person name="Kang H."/>
            <person name="Kim H."/>
            <person name="Joh K."/>
        </authorList>
    </citation>
    <scope>NUCLEOTIDE SEQUENCE [LARGE SCALE GENOMIC DNA]</scope>
    <source>
        <strain evidence="2 3">HMF7647</strain>
    </source>
</reference>
<accession>A0A7K1Y5H3</accession>
<dbReference type="InterPro" id="IPR036779">
    <property type="entry name" value="LysM_dom_sf"/>
</dbReference>
<protein>
    <recommendedName>
        <fullName evidence="1">LysM domain-containing protein</fullName>
    </recommendedName>
</protein>